<dbReference type="OrthoDB" id="7376058at2"/>
<reference evidence="2 3" key="1">
    <citation type="submission" date="2018-05" db="EMBL/GenBank/DDBJ databases">
        <title>Evolution of GPA BGCs.</title>
        <authorList>
            <person name="Waglechner N."/>
            <person name="Wright G.D."/>
        </authorList>
    </citation>
    <scope>NUCLEOTIDE SEQUENCE [LARGE SCALE GENOMIC DNA]</scope>
    <source>
        <strain evidence="2 3">A82846</strain>
    </source>
</reference>
<comment type="caution">
    <text evidence="2">The sequence shown here is derived from an EMBL/GenBank/DDBJ whole genome shotgun (WGS) entry which is preliminary data.</text>
</comment>
<proteinExistence type="predicted"/>
<dbReference type="Proteomes" id="UP000287547">
    <property type="component" value="Unassembled WGS sequence"/>
</dbReference>
<evidence type="ECO:0000313" key="2">
    <source>
        <dbReference type="EMBL" id="RSM70046.1"/>
    </source>
</evidence>
<feature type="compositionally biased region" description="Basic residues" evidence="1">
    <location>
        <begin position="115"/>
        <end position="127"/>
    </location>
</feature>
<feature type="compositionally biased region" description="Basic residues" evidence="1">
    <location>
        <begin position="35"/>
        <end position="49"/>
    </location>
</feature>
<sequence length="251" mass="27136">MCTDHRSNHAAVPERHADPPHANTGRGCTGAVRRVAPRSRPPVRGRRRGSGGVAQPPRPWRIPCRGDRRCPAGHGVRAVPLGRFVFCQRTDQSGTRPAVQDAGLQVLRRLDHSGRRGNRSAAGRRRTGREYRPGGSVLTTPRFLQGIYPFEGKGLDEPFLLDGMLSYVVPDGVSAQPVYFRGGNTTDDMICVLLMRDGSPMRYFPIGAKADVHVALRVVEDLSSGSTVQLYVAAPVATAGSVVVDLGLVEV</sequence>
<evidence type="ECO:0000313" key="3">
    <source>
        <dbReference type="Proteomes" id="UP000287547"/>
    </source>
</evidence>
<feature type="region of interest" description="Disordered" evidence="1">
    <location>
        <begin position="1"/>
        <end position="63"/>
    </location>
</feature>
<accession>A0A428YPD9</accession>
<dbReference type="EMBL" id="QHKI01000068">
    <property type="protein sequence ID" value="RSM70046.1"/>
    <property type="molecule type" value="Genomic_DNA"/>
</dbReference>
<name>A0A428YPD9_KIBAR</name>
<protein>
    <recommendedName>
        <fullName evidence="4">Molybdopterin oxidoreductase</fullName>
    </recommendedName>
</protein>
<evidence type="ECO:0008006" key="4">
    <source>
        <dbReference type="Google" id="ProtNLM"/>
    </source>
</evidence>
<dbReference type="AlphaFoldDB" id="A0A428YPD9"/>
<gene>
    <name evidence="2" type="ORF">DMH04_45315</name>
</gene>
<feature type="compositionally biased region" description="Basic and acidic residues" evidence="1">
    <location>
        <begin position="1"/>
        <end position="19"/>
    </location>
</feature>
<feature type="region of interest" description="Disordered" evidence="1">
    <location>
        <begin position="110"/>
        <end position="135"/>
    </location>
</feature>
<evidence type="ECO:0000256" key="1">
    <source>
        <dbReference type="SAM" id="MobiDB-lite"/>
    </source>
</evidence>
<organism evidence="2 3">
    <name type="scientific">Kibdelosporangium aridum</name>
    <dbReference type="NCBI Taxonomy" id="2030"/>
    <lineage>
        <taxon>Bacteria</taxon>
        <taxon>Bacillati</taxon>
        <taxon>Actinomycetota</taxon>
        <taxon>Actinomycetes</taxon>
        <taxon>Pseudonocardiales</taxon>
        <taxon>Pseudonocardiaceae</taxon>
        <taxon>Kibdelosporangium</taxon>
    </lineage>
</organism>